<feature type="compositionally biased region" description="Acidic residues" evidence="2">
    <location>
        <begin position="342"/>
        <end position="361"/>
    </location>
</feature>
<dbReference type="InterPro" id="IPR036397">
    <property type="entry name" value="RNaseH_sf"/>
</dbReference>
<dbReference type="EMBL" id="MU004239">
    <property type="protein sequence ID" value="KAF2666029.1"/>
    <property type="molecule type" value="Genomic_DNA"/>
</dbReference>
<feature type="compositionally biased region" description="Low complexity" evidence="2">
    <location>
        <begin position="682"/>
        <end position="714"/>
    </location>
</feature>
<evidence type="ECO:0000313" key="4">
    <source>
        <dbReference type="Proteomes" id="UP000799302"/>
    </source>
</evidence>
<gene>
    <name evidence="3" type="ORF">BT63DRAFT_427816</name>
</gene>
<feature type="region of interest" description="Disordered" evidence="2">
    <location>
        <begin position="178"/>
        <end position="383"/>
    </location>
</feature>
<dbReference type="SUPFAM" id="SSF53098">
    <property type="entry name" value="Ribonuclease H-like"/>
    <property type="match status" value="1"/>
</dbReference>
<dbReference type="AlphaFoldDB" id="A0A6A6U171"/>
<feature type="compositionally biased region" description="Acidic residues" evidence="2">
    <location>
        <begin position="293"/>
        <end position="321"/>
    </location>
</feature>
<feature type="compositionally biased region" description="Acidic residues" evidence="2">
    <location>
        <begin position="715"/>
        <end position="726"/>
    </location>
</feature>
<evidence type="ECO:0000313" key="3">
    <source>
        <dbReference type="EMBL" id="KAF2666029.1"/>
    </source>
</evidence>
<feature type="compositionally biased region" description="Basic and acidic residues" evidence="2">
    <location>
        <begin position="244"/>
        <end position="292"/>
    </location>
</feature>
<dbReference type="Gene3D" id="3.30.420.10">
    <property type="entry name" value="Ribonuclease H-like superfamily/Ribonuclease H"/>
    <property type="match status" value="2"/>
</dbReference>
<organism evidence="3 4">
    <name type="scientific">Microthyrium microscopicum</name>
    <dbReference type="NCBI Taxonomy" id="703497"/>
    <lineage>
        <taxon>Eukaryota</taxon>
        <taxon>Fungi</taxon>
        <taxon>Dikarya</taxon>
        <taxon>Ascomycota</taxon>
        <taxon>Pezizomycotina</taxon>
        <taxon>Dothideomycetes</taxon>
        <taxon>Dothideomycetes incertae sedis</taxon>
        <taxon>Microthyriales</taxon>
        <taxon>Microthyriaceae</taxon>
        <taxon>Microthyrium</taxon>
    </lineage>
</organism>
<name>A0A6A6U171_9PEZI</name>
<dbReference type="Proteomes" id="UP000799302">
    <property type="component" value="Unassembled WGS sequence"/>
</dbReference>
<feature type="region of interest" description="Disordered" evidence="2">
    <location>
        <begin position="682"/>
        <end position="726"/>
    </location>
</feature>
<reference evidence="3" key="1">
    <citation type="journal article" date="2020" name="Stud. Mycol.">
        <title>101 Dothideomycetes genomes: a test case for predicting lifestyles and emergence of pathogens.</title>
        <authorList>
            <person name="Haridas S."/>
            <person name="Albert R."/>
            <person name="Binder M."/>
            <person name="Bloem J."/>
            <person name="Labutti K."/>
            <person name="Salamov A."/>
            <person name="Andreopoulos B."/>
            <person name="Baker S."/>
            <person name="Barry K."/>
            <person name="Bills G."/>
            <person name="Bluhm B."/>
            <person name="Cannon C."/>
            <person name="Castanera R."/>
            <person name="Culley D."/>
            <person name="Daum C."/>
            <person name="Ezra D."/>
            <person name="Gonzalez J."/>
            <person name="Henrissat B."/>
            <person name="Kuo A."/>
            <person name="Liang C."/>
            <person name="Lipzen A."/>
            <person name="Lutzoni F."/>
            <person name="Magnuson J."/>
            <person name="Mondo S."/>
            <person name="Nolan M."/>
            <person name="Ohm R."/>
            <person name="Pangilinan J."/>
            <person name="Park H.-J."/>
            <person name="Ramirez L."/>
            <person name="Alfaro M."/>
            <person name="Sun H."/>
            <person name="Tritt A."/>
            <person name="Yoshinaga Y."/>
            <person name="Zwiers L.-H."/>
            <person name="Turgeon B."/>
            <person name="Goodwin S."/>
            <person name="Spatafora J."/>
            <person name="Crous P."/>
            <person name="Grigoriev I."/>
        </authorList>
    </citation>
    <scope>NUCLEOTIDE SEQUENCE</scope>
    <source>
        <strain evidence="3">CBS 115976</strain>
    </source>
</reference>
<feature type="coiled-coil region" evidence="1">
    <location>
        <begin position="385"/>
        <end position="420"/>
    </location>
</feature>
<sequence length="911" mass="104594">MIGNVAVRVSGSCLNDRHPIASGAAAAHLRAPSKQGSTGCMRLLGQHPELTARRAELEAIILGLEFALDYYKKQSPDQTSGTNLYSADGDVIKDLISWLRQPSSSTKGPFEDQDLLEKAATLARSEELGELELRCTSERAVMRATIIYQTQLRKARNLRRKNRMPLETLETIMVTVKQTKGERNRKLKDQNGGKKPEKTKEPESNRQRKRKLAEQMENVEEMCQEQIDRPESKRQSKRQRKLMKKMEREREREELEQERLKQERLEQERLEQERLEQERLDQERRRPDHMDDVSTESESTDDESTDDESTASESTEGEMTEVEPVTGKSTEGKPTGGLIESDSTEVDLTEDESSEDEPSEDEIPRKNLTEPKLKESPLPGQDEVAKKLKIQVQMARKRIAEEKRVKEQRAKEQLTQLAQKAAKPIGPLVLHINGDCRNTDDGQKIGAAAAILKSQGSNPFGSVRVLPNHSGLTTIRAKIEALVLGLELAIEFCRKESSLDRASQTLILSSSEYVAKYWKDWKARALTNSWDNFTIDLIANRDLIQRAANLGCSPELGAVTMRLVTNSDNVQADRLIDRILDQQQGITMRESNEILEDMTKSLSPHMQTAEAQRFERRQRRLQKQDQLLQLVLVGKEKIEGEQMEQEQRKQQIEQDRIRQQVEQDQLKQQIEQDQLKAQIEQDQIKQQMEQDQSKQQMEQAQEQQQMEQDQLAQEPFDEDLSDEESTDLEWIEEDLLERDLVFAGQTAEGPMAQRQLAEEQMEIEQMAKDRMAIDMIAWEYLAQEMAEMAKTTREAPSQEATLQKEMNQGTDVYSNATVVHLPDILQYIQTGEESILLRRTLRRMKVKDTVQRAEARLNHLREQVYGKKDEAGQSLHMSNTFSTYVEQGRYATSSEDVDHSHEMIWTYDPPL</sequence>
<keyword evidence="1" id="KW-0175">Coiled coil</keyword>
<feature type="compositionally biased region" description="Basic and acidic residues" evidence="2">
    <location>
        <begin position="179"/>
        <end position="206"/>
    </location>
</feature>
<feature type="coiled-coil region" evidence="1">
    <location>
        <begin position="843"/>
        <end position="870"/>
    </location>
</feature>
<evidence type="ECO:0000256" key="2">
    <source>
        <dbReference type="SAM" id="MobiDB-lite"/>
    </source>
</evidence>
<feature type="compositionally biased region" description="Basic and acidic residues" evidence="2">
    <location>
        <begin position="362"/>
        <end position="375"/>
    </location>
</feature>
<dbReference type="GO" id="GO:0003676">
    <property type="term" value="F:nucleic acid binding"/>
    <property type="evidence" value="ECO:0007669"/>
    <property type="project" value="InterPro"/>
</dbReference>
<keyword evidence="4" id="KW-1185">Reference proteome</keyword>
<proteinExistence type="predicted"/>
<protein>
    <recommendedName>
        <fullName evidence="5">RNase H type-1 domain-containing protein</fullName>
    </recommendedName>
</protein>
<dbReference type="InterPro" id="IPR012337">
    <property type="entry name" value="RNaseH-like_sf"/>
</dbReference>
<evidence type="ECO:0008006" key="5">
    <source>
        <dbReference type="Google" id="ProtNLM"/>
    </source>
</evidence>
<evidence type="ECO:0000256" key="1">
    <source>
        <dbReference type="SAM" id="Coils"/>
    </source>
</evidence>
<accession>A0A6A6U171</accession>